<keyword evidence="1" id="KW-1133">Transmembrane helix</keyword>
<accession>A0A850NG17</accession>
<comment type="caution">
    <text evidence="2">The sequence shown here is derived from an EMBL/GenBank/DDBJ whole genome shotgun (WGS) entry which is preliminary data.</text>
</comment>
<keyword evidence="3" id="KW-1185">Reference proteome</keyword>
<name>A0A850NG17_9FLAO</name>
<dbReference type="AlphaFoldDB" id="A0A850NG17"/>
<feature type="transmembrane region" description="Helical" evidence="1">
    <location>
        <begin position="50"/>
        <end position="71"/>
    </location>
</feature>
<keyword evidence="1" id="KW-0812">Transmembrane</keyword>
<feature type="transmembrane region" description="Helical" evidence="1">
    <location>
        <begin position="83"/>
        <end position="103"/>
    </location>
</feature>
<evidence type="ECO:0000256" key="1">
    <source>
        <dbReference type="SAM" id="Phobius"/>
    </source>
</evidence>
<keyword evidence="1" id="KW-0472">Membrane</keyword>
<protein>
    <submittedName>
        <fullName evidence="2">Uncharacterized protein</fullName>
    </submittedName>
</protein>
<evidence type="ECO:0000313" key="2">
    <source>
        <dbReference type="EMBL" id="NVN19833.1"/>
    </source>
</evidence>
<feature type="transmembrane region" description="Helical" evidence="1">
    <location>
        <begin position="6"/>
        <end position="29"/>
    </location>
</feature>
<organism evidence="2 3">
    <name type="scientific">Flagellimonas chongwuensis</name>
    <dbReference type="NCBI Taxonomy" id="2697365"/>
    <lineage>
        <taxon>Bacteria</taxon>
        <taxon>Pseudomonadati</taxon>
        <taxon>Bacteroidota</taxon>
        <taxon>Flavobacteriia</taxon>
        <taxon>Flavobacteriales</taxon>
        <taxon>Flavobacteriaceae</taxon>
        <taxon>Flagellimonas</taxon>
    </lineage>
</organism>
<gene>
    <name evidence="2" type="ORF">GUA46_15950</name>
</gene>
<sequence>MENVKDALGALVLMSGLVVIVYIIARYTYLVKKAMIENGLAIPTKSKRLMFIDMGCILGGIGLGLLVSSMFSVMDLDENTTDLLVWGTILIFGAVGMVLAQFLRNKFGDQG</sequence>
<evidence type="ECO:0000313" key="3">
    <source>
        <dbReference type="Proteomes" id="UP000558089"/>
    </source>
</evidence>
<reference evidence="2 3" key="1">
    <citation type="submission" date="2020-01" db="EMBL/GenBank/DDBJ databases">
        <title>Draft Genome Analysis of Muricauda sp. HICW Isolated from coastal seawater of PR China.</title>
        <authorList>
            <person name="Chen M.-X."/>
        </authorList>
    </citation>
    <scope>NUCLEOTIDE SEQUENCE [LARGE SCALE GENOMIC DNA]</scope>
    <source>
        <strain evidence="2 3">HICW</strain>
    </source>
</reference>
<dbReference type="RefSeq" id="WP_176621323.1">
    <property type="nucleotide sequence ID" value="NZ_WYET01000012.1"/>
</dbReference>
<dbReference type="Proteomes" id="UP000558089">
    <property type="component" value="Unassembled WGS sequence"/>
</dbReference>
<proteinExistence type="predicted"/>
<dbReference type="EMBL" id="WYET01000012">
    <property type="protein sequence ID" value="NVN19833.1"/>
    <property type="molecule type" value="Genomic_DNA"/>
</dbReference>